<dbReference type="AlphaFoldDB" id="A0A0C6P9B1"/>
<dbReference type="InterPro" id="IPR027417">
    <property type="entry name" value="P-loop_NTPase"/>
</dbReference>
<dbReference type="SMR" id="A0A0C6P9B1"/>
<evidence type="ECO:0000256" key="5">
    <source>
        <dbReference type="ARBA" id="ARBA00022840"/>
    </source>
</evidence>
<evidence type="ECO:0000313" key="7">
    <source>
        <dbReference type="EMBL" id="CCJ54985.1"/>
    </source>
</evidence>
<dbReference type="InterPro" id="IPR003439">
    <property type="entry name" value="ABC_transporter-like_ATP-bd"/>
</dbReference>
<dbReference type="RefSeq" id="WP_003807532.1">
    <property type="nucleotide sequence ID" value="NC_019382.1"/>
</dbReference>
<evidence type="ECO:0000256" key="1">
    <source>
        <dbReference type="ARBA" id="ARBA00005417"/>
    </source>
</evidence>
<dbReference type="GO" id="GO:0016887">
    <property type="term" value="F:ATP hydrolysis activity"/>
    <property type="evidence" value="ECO:0007669"/>
    <property type="project" value="InterPro"/>
</dbReference>
<dbReference type="InterPro" id="IPR050166">
    <property type="entry name" value="ABC_transporter_ATP-bind"/>
</dbReference>
<sequence length="287" mass="30753">MTSLNLSMIEGGRPASRAAAATLDAVAGAGDGAALLTASNLSVVYRTSKGPITAVDNLSLQLGAGEFVSVLGPSGCGKSTLIKVFSGLLKPSGGKALLNGTPIDEPRGDVGIVFQQPTLLPWKTVLDNVLVPIRALGMNVAEGRAKAMELLRLVGLEKFASNYPSELSGGMQQRVGIARGLIHDPALLLMDEPFSALDTMTRDRMSIELQRIWMATRKSALFITHSIAEAVFLSDRIVVMSARPGRIIREVTVNLPRPRTLATLTDPEFTRLCGELRELFDQLVQFD</sequence>
<comment type="similarity">
    <text evidence="1">Belongs to the ABC transporter superfamily.</text>
</comment>
<keyword evidence="3" id="KW-1003">Cell membrane</keyword>
<dbReference type="GO" id="GO:0005524">
    <property type="term" value="F:ATP binding"/>
    <property type="evidence" value="ECO:0007669"/>
    <property type="project" value="UniProtKB-KW"/>
</dbReference>
<accession>A0A0C6P9B1</accession>
<name>A0A0C6P9B1_BORBO</name>
<organism evidence="7 8">
    <name type="scientific">Bordetella bronchiseptica 253</name>
    <dbReference type="NCBI Taxonomy" id="568707"/>
    <lineage>
        <taxon>Bacteria</taxon>
        <taxon>Pseudomonadati</taxon>
        <taxon>Pseudomonadota</taxon>
        <taxon>Betaproteobacteria</taxon>
        <taxon>Burkholderiales</taxon>
        <taxon>Alcaligenaceae</taxon>
        <taxon>Bordetella</taxon>
    </lineage>
</organism>
<dbReference type="InterPro" id="IPR003593">
    <property type="entry name" value="AAA+_ATPase"/>
</dbReference>
<reference evidence="7 8" key="1">
    <citation type="journal article" date="2012" name="BMC Genomics">
        <title>Comparative genomics of the classical Bordetella subspecies: the evolution and exchange of virulence-associated diversity amongst closely related pathogens.</title>
        <authorList>
            <person name="Park J."/>
            <person name="Zhang Y."/>
            <person name="Buboltz A.M."/>
            <person name="Zhang X."/>
            <person name="Schuster S.C."/>
            <person name="Ahuja U."/>
            <person name="Liu M."/>
            <person name="Miller J.F."/>
            <person name="Sebaihia M."/>
            <person name="Bentley S.D."/>
            <person name="Parkhill J."/>
            <person name="Harvill E.T."/>
        </authorList>
    </citation>
    <scope>NUCLEOTIDE SEQUENCE [LARGE SCALE GENOMIC DNA]</scope>
    <source>
        <strain evidence="7 8">253</strain>
    </source>
</reference>
<dbReference type="PANTHER" id="PTHR42788">
    <property type="entry name" value="TAURINE IMPORT ATP-BINDING PROTEIN-RELATED"/>
    <property type="match status" value="1"/>
</dbReference>
<dbReference type="PROSITE" id="PS50893">
    <property type="entry name" value="ABC_TRANSPORTER_2"/>
    <property type="match status" value="1"/>
</dbReference>
<keyword evidence="3" id="KW-0472">Membrane</keyword>
<proteinExistence type="inferred from homology"/>
<dbReference type="Gene3D" id="3.40.50.300">
    <property type="entry name" value="P-loop containing nucleotide triphosphate hydrolases"/>
    <property type="match status" value="1"/>
</dbReference>
<dbReference type="CDD" id="cd03293">
    <property type="entry name" value="ABC_NrtD_SsuB_transporters"/>
    <property type="match status" value="1"/>
</dbReference>
<dbReference type="SUPFAM" id="SSF52540">
    <property type="entry name" value="P-loop containing nucleoside triphosphate hydrolases"/>
    <property type="match status" value="1"/>
</dbReference>
<dbReference type="PROSITE" id="PS00211">
    <property type="entry name" value="ABC_TRANSPORTER_1"/>
    <property type="match status" value="1"/>
</dbReference>
<dbReference type="HOGENOM" id="CLU_000604_1_22_4"/>
<evidence type="ECO:0000256" key="4">
    <source>
        <dbReference type="ARBA" id="ARBA00022741"/>
    </source>
</evidence>
<evidence type="ECO:0000256" key="3">
    <source>
        <dbReference type="ARBA" id="ARBA00022475"/>
    </source>
</evidence>
<dbReference type="PANTHER" id="PTHR42788:SF13">
    <property type="entry name" value="ALIPHATIC SULFONATES IMPORT ATP-BINDING PROTEIN SSUB"/>
    <property type="match status" value="1"/>
</dbReference>
<dbReference type="Pfam" id="PF00005">
    <property type="entry name" value="ABC_tran"/>
    <property type="match status" value="1"/>
</dbReference>
<gene>
    <name evidence="7" type="ORF">BN112_3068</name>
</gene>
<evidence type="ECO:0000259" key="6">
    <source>
        <dbReference type="PROSITE" id="PS50893"/>
    </source>
</evidence>
<evidence type="ECO:0000256" key="2">
    <source>
        <dbReference type="ARBA" id="ARBA00022448"/>
    </source>
</evidence>
<keyword evidence="5 7" id="KW-0067">ATP-binding</keyword>
<dbReference type="Proteomes" id="UP000007564">
    <property type="component" value="Chromosome"/>
</dbReference>
<keyword evidence="2" id="KW-0813">Transport</keyword>
<feature type="domain" description="ABC transporter" evidence="6">
    <location>
        <begin position="36"/>
        <end position="267"/>
    </location>
</feature>
<dbReference type="InterPro" id="IPR017871">
    <property type="entry name" value="ABC_transporter-like_CS"/>
</dbReference>
<dbReference type="EMBL" id="HE965806">
    <property type="protein sequence ID" value="CCJ54985.1"/>
    <property type="molecule type" value="Genomic_DNA"/>
</dbReference>
<dbReference type="KEGG" id="bbh:BN112_3068"/>
<protein>
    <submittedName>
        <fullName evidence="7">Probable ABC transporter, ATP-binding component</fullName>
    </submittedName>
</protein>
<dbReference type="GeneID" id="56480973"/>
<keyword evidence="4" id="KW-0547">Nucleotide-binding</keyword>
<dbReference type="OrthoDB" id="9783039at2"/>
<evidence type="ECO:0000313" key="8">
    <source>
        <dbReference type="Proteomes" id="UP000007564"/>
    </source>
</evidence>
<dbReference type="SMART" id="SM00382">
    <property type="entry name" value="AAA"/>
    <property type="match status" value="1"/>
</dbReference>